<evidence type="ECO:0000313" key="2">
    <source>
        <dbReference type="EMBL" id="VDH89356.1"/>
    </source>
</evidence>
<reference evidence="2" key="1">
    <citation type="submission" date="2018-11" db="EMBL/GenBank/DDBJ databases">
        <authorList>
            <person name="Alioto T."/>
            <person name="Alioto T."/>
        </authorList>
    </citation>
    <scope>NUCLEOTIDE SEQUENCE</scope>
</reference>
<organism evidence="2 3">
    <name type="scientific">Mytilus galloprovincialis</name>
    <name type="common">Mediterranean mussel</name>
    <dbReference type="NCBI Taxonomy" id="29158"/>
    <lineage>
        <taxon>Eukaryota</taxon>
        <taxon>Metazoa</taxon>
        <taxon>Spiralia</taxon>
        <taxon>Lophotrochozoa</taxon>
        <taxon>Mollusca</taxon>
        <taxon>Bivalvia</taxon>
        <taxon>Autobranchia</taxon>
        <taxon>Pteriomorphia</taxon>
        <taxon>Mytilida</taxon>
        <taxon>Mytiloidea</taxon>
        <taxon>Mytilidae</taxon>
        <taxon>Mytilinae</taxon>
        <taxon>Mytilus</taxon>
    </lineage>
</organism>
<proteinExistence type="predicted"/>
<name>A0A8B6BFR3_MYTGA</name>
<dbReference type="EMBL" id="UYJE01000028">
    <property type="protein sequence ID" value="VDH89356.1"/>
    <property type="molecule type" value="Genomic_DNA"/>
</dbReference>
<feature type="non-terminal residue" evidence="2">
    <location>
        <position position="1"/>
    </location>
</feature>
<accession>A0A8B6BFR3</accession>
<gene>
    <name evidence="2" type="ORF">MGAL_10B040425</name>
</gene>
<feature type="coiled-coil region" evidence="1">
    <location>
        <begin position="140"/>
        <end position="167"/>
    </location>
</feature>
<keyword evidence="1" id="KW-0175">Coiled coil</keyword>
<sequence length="281" mass="32422">DLNEIRHHLNMTHEKISDRTPTTNNLLGNVSLELIIEGENIPSAEDTETIIRGLPMDDVRKQYVKEGSIIIGLDVSPSALNDVGRFLEKIDILVSSILQRNHKPANGRTTDVIVSIDFMDKNNEPNQFPLIEDAMFTKDKEMEDLRAKEIEMEIKELSKRHIQCETNFPLKDTGALGKLKKILGYSLTTLRNIKDTVTSSGEKFKKRVTTKSTPFDDYDDYDDFDWTPYEIEARKRKENREYKFSSLSTVQMQFDKEFTDSEDSDCEIVNQGHLFLEKHIK</sequence>
<protein>
    <submittedName>
        <fullName evidence="2">Uncharacterized protein</fullName>
    </submittedName>
</protein>
<evidence type="ECO:0000256" key="1">
    <source>
        <dbReference type="SAM" id="Coils"/>
    </source>
</evidence>
<dbReference type="AlphaFoldDB" id="A0A8B6BFR3"/>
<keyword evidence="3" id="KW-1185">Reference proteome</keyword>
<dbReference type="Proteomes" id="UP000596742">
    <property type="component" value="Unassembled WGS sequence"/>
</dbReference>
<evidence type="ECO:0000313" key="3">
    <source>
        <dbReference type="Proteomes" id="UP000596742"/>
    </source>
</evidence>
<comment type="caution">
    <text evidence="2">The sequence shown here is derived from an EMBL/GenBank/DDBJ whole genome shotgun (WGS) entry which is preliminary data.</text>
</comment>